<dbReference type="AlphaFoldDB" id="A0A811UYG2"/>
<feature type="compositionally biased region" description="Polar residues" evidence="1">
    <location>
        <begin position="1"/>
        <end position="12"/>
    </location>
</feature>
<organism evidence="2 3">
    <name type="scientific">Ceratitis capitata</name>
    <name type="common">Mediterranean fruit fly</name>
    <name type="synonym">Tephritis capitata</name>
    <dbReference type="NCBI Taxonomy" id="7213"/>
    <lineage>
        <taxon>Eukaryota</taxon>
        <taxon>Metazoa</taxon>
        <taxon>Ecdysozoa</taxon>
        <taxon>Arthropoda</taxon>
        <taxon>Hexapoda</taxon>
        <taxon>Insecta</taxon>
        <taxon>Pterygota</taxon>
        <taxon>Neoptera</taxon>
        <taxon>Endopterygota</taxon>
        <taxon>Diptera</taxon>
        <taxon>Brachycera</taxon>
        <taxon>Muscomorpha</taxon>
        <taxon>Tephritoidea</taxon>
        <taxon>Tephritidae</taxon>
        <taxon>Ceratitis</taxon>
        <taxon>Ceratitis</taxon>
    </lineage>
</organism>
<evidence type="ECO:0000256" key="1">
    <source>
        <dbReference type="SAM" id="MobiDB-lite"/>
    </source>
</evidence>
<reference evidence="2" key="1">
    <citation type="submission" date="2020-11" db="EMBL/GenBank/DDBJ databases">
        <authorList>
            <person name="Whitehead M."/>
        </authorList>
    </citation>
    <scope>NUCLEOTIDE SEQUENCE</scope>
    <source>
        <strain evidence="2">EGII</strain>
    </source>
</reference>
<comment type="caution">
    <text evidence="2">The sequence shown here is derived from an EMBL/GenBank/DDBJ whole genome shotgun (WGS) entry which is preliminary data.</text>
</comment>
<name>A0A811UYG2_CERCA</name>
<feature type="compositionally biased region" description="Polar residues" evidence="1">
    <location>
        <begin position="51"/>
        <end position="66"/>
    </location>
</feature>
<evidence type="ECO:0000313" key="2">
    <source>
        <dbReference type="EMBL" id="CAD7003681.1"/>
    </source>
</evidence>
<keyword evidence="3" id="KW-1185">Reference proteome</keyword>
<dbReference type="Proteomes" id="UP000606786">
    <property type="component" value="Unassembled WGS sequence"/>
</dbReference>
<proteinExistence type="predicted"/>
<protein>
    <submittedName>
        <fullName evidence="2">(Mediterranean fruit fly) hypothetical protein</fullName>
    </submittedName>
</protein>
<feature type="region of interest" description="Disordered" evidence="1">
    <location>
        <begin position="1"/>
        <end position="66"/>
    </location>
</feature>
<evidence type="ECO:0000313" key="3">
    <source>
        <dbReference type="Proteomes" id="UP000606786"/>
    </source>
</evidence>
<feature type="compositionally biased region" description="Polar residues" evidence="1">
    <location>
        <begin position="30"/>
        <end position="41"/>
    </location>
</feature>
<gene>
    <name evidence="2" type="ORF">CCAP1982_LOCUS12118</name>
</gene>
<feature type="non-terminal residue" evidence="2">
    <location>
        <position position="1"/>
    </location>
</feature>
<accession>A0A811UYG2</accession>
<sequence>SSGGTSAANSGRPTKVEEATPTPKGFVPATTESSRCSNSCTPICLPGHAPNNMQHQPNEYPSQAHT</sequence>
<dbReference type="EMBL" id="CAJHJT010000034">
    <property type="protein sequence ID" value="CAD7003681.1"/>
    <property type="molecule type" value="Genomic_DNA"/>
</dbReference>